<feature type="transmembrane region" description="Helical" evidence="1">
    <location>
        <begin position="258"/>
        <end position="276"/>
    </location>
</feature>
<name>A0A8K1CAD4_PYTOL</name>
<dbReference type="AlphaFoldDB" id="A0A8K1CAD4"/>
<evidence type="ECO:0000256" key="1">
    <source>
        <dbReference type="SAM" id="Phobius"/>
    </source>
</evidence>
<keyword evidence="1" id="KW-0812">Transmembrane</keyword>
<protein>
    <submittedName>
        <fullName evidence="2">Uncharacterized protein</fullName>
    </submittedName>
</protein>
<feature type="transmembrane region" description="Helical" evidence="1">
    <location>
        <begin position="107"/>
        <end position="128"/>
    </location>
</feature>
<keyword evidence="3" id="KW-1185">Reference proteome</keyword>
<feature type="transmembrane region" description="Helical" evidence="1">
    <location>
        <begin position="29"/>
        <end position="47"/>
    </location>
</feature>
<accession>A0A8K1CAD4</accession>
<sequence>MTSTPPRPAPKLSLAQTAILRAKQIDVRGTFLVVNALLLLLVFYTSLRFPHKYVRVKGECESNWLRLDAPVGENNIVCCGKNTKGWNPPCHAGMGLAHELATFKGAWVLPLTTLIFNYGMMMLGPNAVIQRVRVCVRRGVLYFAVMSFRTVVLYLGFNRIEAQLVALFVGPTTCWYSDLRRNKRCAPAFDHSDHIVLLVSHYFAISLFEWFALTVEIPTAWSQSVKKTFLIGWITLLLGTVTYTLIFTATFFHSPLENLFAVIISQVFIMTPLYLLTQDYFVKYDFLRLRHFVLPPEDVKAQ</sequence>
<gene>
    <name evidence="2" type="ORF">Poli38472_007223</name>
</gene>
<dbReference type="OrthoDB" id="63215at2759"/>
<dbReference type="Proteomes" id="UP000794436">
    <property type="component" value="Unassembled WGS sequence"/>
</dbReference>
<proteinExistence type="predicted"/>
<comment type="caution">
    <text evidence="2">The sequence shown here is derived from an EMBL/GenBank/DDBJ whole genome shotgun (WGS) entry which is preliminary data.</text>
</comment>
<reference evidence="2" key="1">
    <citation type="submission" date="2019-03" db="EMBL/GenBank/DDBJ databases">
        <title>Long read genome sequence of the mycoparasitic Pythium oligandrum ATCC 38472 isolated from sugarbeet rhizosphere.</title>
        <authorList>
            <person name="Gaulin E."/>
        </authorList>
    </citation>
    <scope>NUCLEOTIDE SEQUENCE</scope>
    <source>
        <strain evidence="2">ATCC 38472_TT</strain>
    </source>
</reference>
<keyword evidence="1" id="KW-0472">Membrane</keyword>
<keyword evidence="1" id="KW-1133">Transmembrane helix</keyword>
<feature type="transmembrane region" description="Helical" evidence="1">
    <location>
        <begin position="229"/>
        <end position="252"/>
    </location>
</feature>
<organism evidence="2 3">
    <name type="scientific">Pythium oligandrum</name>
    <name type="common">Mycoparasitic fungus</name>
    <dbReference type="NCBI Taxonomy" id="41045"/>
    <lineage>
        <taxon>Eukaryota</taxon>
        <taxon>Sar</taxon>
        <taxon>Stramenopiles</taxon>
        <taxon>Oomycota</taxon>
        <taxon>Peronosporomycetes</taxon>
        <taxon>Pythiales</taxon>
        <taxon>Pythiaceae</taxon>
        <taxon>Pythium</taxon>
    </lineage>
</organism>
<evidence type="ECO:0000313" key="2">
    <source>
        <dbReference type="EMBL" id="TMW59078.1"/>
    </source>
</evidence>
<feature type="transmembrane region" description="Helical" evidence="1">
    <location>
        <begin position="140"/>
        <end position="157"/>
    </location>
</feature>
<evidence type="ECO:0000313" key="3">
    <source>
        <dbReference type="Proteomes" id="UP000794436"/>
    </source>
</evidence>
<dbReference type="EMBL" id="SPLM01000110">
    <property type="protein sequence ID" value="TMW59078.1"/>
    <property type="molecule type" value="Genomic_DNA"/>
</dbReference>
<feature type="transmembrane region" description="Helical" evidence="1">
    <location>
        <begin position="195"/>
        <end position="217"/>
    </location>
</feature>